<protein>
    <submittedName>
        <fullName evidence="2">Uncharacterized protein</fullName>
    </submittedName>
</protein>
<evidence type="ECO:0000256" key="1">
    <source>
        <dbReference type="SAM" id="Phobius"/>
    </source>
</evidence>
<keyword evidence="1" id="KW-0812">Transmembrane</keyword>
<evidence type="ECO:0000313" key="3">
    <source>
        <dbReference type="Proteomes" id="UP000284416"/>
    </source>
</evidence>
<gene>
    <name evidence="2" type="ORF">D1B31_19760</name>
</gene>
<reference evidence="2 3" key="1">
    <citation type="journal article" date="2017" name="Int. J. Syst. Evol. Microbiol.">
        <title>Bacillus notoginsengisoli sp. nov., a novel bacterium isolated from the rhizosphere of Panax notoginseng.</title>
        <authorList>
            <person name="Zhang M.Y."/>
            <person name="Cheng J."/>
            <person name="Cai Y."/>
            <person name="Zhang T.Y."/>
            <person name="Wu Y.Y."/>
            <person name="Manikprabhu D."/>
            <person name="Li W.J."/>
            <person name="Zhang Y.X."/>
        </authorList>
    </citation>
    <scope>NUCLEOTIDE SEQUENCE [LARGE SCALE GENOMIC DNA]</scope>
    <source>
        <strain evidence="2 3">JCM 30743</strain>
    </source>
</reference>
<accession>A0A417YL79</accession>
<feature type="transmembrane region" description="Helical" evidence="1">
    <location>
        <begin position="84"/>
        <end position="108"/>
    </location>
</feature>
<name>A0A417YL79_9BACI</name>
<organism evidence="2 3">
    <name type="scientific">Neobacillus notoginsengisoli</name>
    <dbReference type="NCBI Taxonomy" id="1578198"/>
    <lineage>
        <taxon>Bacteria</taxon>
        <taxon>Bacillati</taxon>
        <taxon>Bacillota</taxon>
        <taxon>Bacilli</taxon>
        <taxon>Bacillales</taxon>
        <taxon>Bacillaceae</taxon>
        <taxon>Neobacillus</taxon>
    </lineage>
</organism>
<dbReference type="AlphaFoldDB" id="A0A417YL79"/>
<comment type="caution">
    <text evidence="2">The sequence shown here is derived from an EMBL/GenBank/DDBJ whole genome shotgun (WGS) entry which is preliminary data.</text>
</comment>
<dbReference type="Proteomes" id="UP000284416">
    <property type="component" value="Unassembled WGS sequence"/>
</dbReference>
<keyword evidence="1" id="KW-0472">Membrane</keyword>
<evidence type="ECO:0000313" key="2">
    <source>
        <dbReference type="EMBL" id="RHW34141.1"/>
    </source>
</evidence>
<proteinExistence type="predicted"/>
<keyword evidence="1" id="KW-1133">Transmembrane helix</keyword>
<keyword evidence="3" id="KW-1185">Reference proteome</keyword>
<dbReference type="EMBL" id="QWEG01000015">
    <property type="protein sequence ID" value="RHW34141.1"/>
    <property type="molecule type" value="Genomic_DNA"/>
</dbReference>
<sequence length="109" mass="12192">MINKIVNESIYHVAGLEISGGTVLEINPGAIQTLKQTDIIKNVLLKDKAEVVYAVEPDSTGLKFANGQISYEEYKRIKKKADRLSFVLFCGIVAFLFATGFLFMRLYLT</sequence>